<feature type="transmembrane region" description="Helical" evidence="1">
    <location>
        <begin position="30"/>
        <end position="51"/>
    </location>
</feature>
<evidence type="ECO:0000256" key="1">
    <source>
        <dbReference type="SAM" id="Phobius"/>
    </source>
</evidence>
<keyword evidence="1" id="KW-0812">Transmembrane</keyword>
<comment type="caution">
    <text evidence="3">The sequence shown here is derived from an EMBL/GenBank/DDBJ whole genome shotgun (WGS) entry which is preliminary data.</text>
</comment>
<feature type="domain" description="TadE-like" evidence="2">
    <location>
        <begin position="30"/>
        <end position="63"/>
    </location>
</feature>
<reference evidence="3" key="1">
    <citation type="submission" date="2022-12" db="EMBL/GenBank/DDBJ databases">
        <title>Bacterial isolates from different developmental stages of Nematostella vectensis.</title>
        <authorList>
            <person name="Fraune S."/>
        </authorList>
    </citation>
    <scope>NUCLEOTIDE SEQUENCE</scope>
    <source>
        <strain evidence="3">G21630-S1</strain>
    </source>
</reference>
<accession>A0ABT4LIE3</accession>
<keyword evidence="1" id="KW-0472">Membrane</keyword>
<keyword evidence="1" id="KW-1133">Transmembrane helix</keyword>
<dbReference type="RefSeq" id="WP_269423047.1">
    <property type="nucleotide sequence ID" value="NZ_JAPWGY010000002.1"/>
</dbReference>
<organism evidence="3 4">
    <name type="scientific">Kiloniella laminariae</name>
    <dbReference type="NCBI Taxonomy" id="454162"/>
    <lineage>
        <taxon>Bacteria</taxon>
        <taxon>Pseudomonadati</taxon>
        <taxon>Pseudomonadota</taxon>
        <taxon>Alphaproteobacteria</taxon>
        <taxon>Rhodospirillales</taxon>
        <taxon>Kiloniellaceae</taxon>
        <taxon>Kiloniella</taxon>
    </lineage>
</organism>
<evidence type="ECO:0000313" key="4">
    <source>
        <dbReference type="Proteomes" id="UP001069802"/>
    </source>
</evidence>
<dbReference type="EMBL" id="JAPWGY010000002">
    <property type="protein sequence ID" value="MCZ4280878.1"/>
    <property type="molecule type" value="Genomic_DNA"/>
</dbReference>
<protein>
    <submittedName>
        <fullName evidence="3">Pilus assembly protein</fullName>
    </submittedName>
</protein>
<keyword evidence="4" id="KW-1185">Reference proteome</keyword>
<evidence type="ECO:0000259" key="2">
    <source>
        <dbReference type="Pfam" id="PF07811"/>
    </source>
</evidence>
<dbReference type="Proteomes" id="UP001069802">
    <property type="component" value="Unassembled WGS sequence"/>
</dbReference>
<evidence type="ECO:0000313" key="3">
    <source>
        <dbReference type="EMBL" id="MCZ4280878.1"/>
    </source>
</evidence>
<gene>
    <name evidence="3" type="ORF">O4H49_08830</name>
</gene>
<dbReference type="InterPro" id="IPR012495">
    <property type="entry name" value="TadE-like_dom"/>
</dbReference>
<sequence length="208" mass="22676">MLIISKKLERKKITSGRSSLLKRFGRCERGLALVEFALILPVLLTLLAGVIEMTRYIWVNHKILRLSAEVNDLVSQSPGMSANEMNVIFEASEYVMRPFEMGADSLIIVSSVSGTGANPPQVNWRQCGAGSLSVAGSVGLAGSDANIPNGLVLDPLDNIIITEVYYEYKPLIFDSVVEETRLSRVAVHSPRIRSLISILRDAGQSDGC</sequence>
<proteinExistence type="predicted"/>
<dbReference type="Pfam" id="PF07811">
    <property type="entry name" value="TadE"/>
    <property type="match status" value="1"/>
</dbReference>
<name>A0ABT4LIE3_9PROT</name>